<sequence length="279" mass="31193">MVWRHLSVRGNTMKGYHLKEQHRRKSWVRDTNTDAEAALLNYLPELLNMLKLTMPVPPSVITRDIEGETFFDILYRCDFNARQNIHQIEKIFSVKEEFTPEWVPGADLALPVIAQEDHVLPDKHYLLLGLDLFAAVEQGDICISPHGWGDNHLTGKDMSASEFLELKPRPACLYAGVLHGHAGQPLSPPQLLGWLELMRQAYGYPSSTVVLLAPVAESSGFAGWFGLYQRNGVIGKAPQWQSLSVLAKDVHFWEAMKETGLAHNVYASGMGANSAYQGN</sequence>
<dbReference type="HOGENOM" id="CLU_996519_0_0_6"/>
<dbReference type="EMBL" id="CP002038">
    <property type="protein sequence ID" value="ADM96641.1"/>
    <property type="molecule type" value="Genomic_DNA"/>
</dbReference>
<reference evidence="1 2" key="1">
    <citation type="journal article" date="2011" name="J. Bacteriol.">
        <title>Genome sequence of the plant-pathogenic bacterium Dickeya dadantii 3937.</title>
        <authorList>
            <person name="Glasner J.D."/>
            <person name="Yang C.H."/>
            <person name="Reverchon S."/>
            <person name="Hugouvieux-Cotte-Pattat N."/>
            <person name="Condemine G."/>
            <person name="Bohin J.P."/>
            <person name="Van Gijsegem F."/>
            <person name="Yang S."/>
            <person name="Franza T."/>
            <person name="Expert D."/>
            <person name="Plunkett G. III"/>
            <person name="San Francisco M.J."/>
            <person name="Charkowski A.O."/>
            <person name="Py B."/>
            <person name="Bell K."/>
            <person name="Rauscher L."/>
            <person name="Rodriguez-Palenzuela P."/>
            <person name="Toussaint A."/>
            <person name="Holeva M.C."/>
            <person name="He S.Y."/>
            <person name="Douet V."/>
            <person name="Boccara M."/>
            <person name="Blanco C."/>
            <person name="Toth I."/>
            <person name="Anderson B.D."/>
            <person name="Biehl B.S."/>
            <person name="Mau B."/>
            <person name="Flynn S.M."/>
            <person name="Barras F."/>
            <person name="Lindeberg M."/>
            <person name="Birch P.R."/>
            <person name="Tsuyumu S."/>
            <person name="Shi X."/>
            <person name="Hibbing M."/>
            <person name="Yap M.N."/>
            <person name="Carpentier M."/>
            <person name="Dassa E."/>
            <person name="Umehara M."/>
            <person name="Kim J.F."/>
            <person name="Rusch M."/>
            <person name="Soni P."/>
            <person name="Mayhew G.F."/>
            <person name="Fouts D.E."/>
            <person name="Gill S.R."/>
            <person name="Blattner F.R."/>
            <person name="Keen N.T."/>
            <person name="Perna N.T."/>
        </authorList>
    </citation>
    <scope>NUCLEOTIDE SEQUENCE [LARGE SCALE GENOMIC DNA]</scope>
    <source>
        <strain evidence="1 2">3937</strain>
    </source>
</reference>
<keyword evidence="2" id="KW-1185">Reference proteome</keyword>
<dbReference type="AlphaFoldDB" id="E0SJ06"/>
<evidence type="ECO:0000313" key="2">
    <source>
        <dbReference type="Proteomes" id="UP000006859"/>
    </source>
</evidence>
<dbReference type="Proteomes" id="UP000006859">
    <property type="component" value="Chromosome"/>
</dbReference>
<evidence type="ECO:0000313" key="1">
    <source>
        <dbReference type="EMBL" id="ADM96641.1"/>
    </source>
</evidence>
<protein>
    <submittedName>
        <fullName evidence="1">Uncharacterized protein</fullName>
    </submittedName>
</protein>
<proteinExistence type="predicted"/>
<dbReference type="eggNOG" id="ENOG5033QVQ">
    <property type="taxonomic scope" value="Bacteria"/>
</dbReference>
<accession>E0SJ06</accession>
<dbReference type="KEGG" id="ddd:Dda3937_01316"/>
<organism evidence="1 2">
    <name type="scientific">Dickeya dadantii (strain 3937)</name>
    <name type="common">Erwinia chrysanthemi (strain 3937)</name>
    <dbReference type="NCBI Taxonomy" id="198628"/>
    <lineage>
        <taxon>Bacteria</taxon>
        <taxon>Pseudomonadati</taxon>
        <taxon>Pseudomonadota</taxon>
        <taxon>Gammaproteobacteria</taxon>
        <taxon>Enterobacterales</taxon>
        <taxon>Pectobacteriaceae</taxon>
        <taxon>Dickeya</taxon>
    </lineage>
</organism>
<gene>
    <name evidence="1" type="ordered locus">Dda3937_01316</name>
</gene>
<name>E0SJ06_DICD3</name>